<name>A0A1W6B4X1_9GAMM</name>
<comment type="subcellular location">
    <subcellularLocation>
        <location evidence="1">Cell membrane</location>
        <topology evidence="1">Multi-pass membrane protein</topology>
    </subcellularLocation>
</comment>
<protein>
    <recommendedName>
        <fullName evidence="9">Cytochrome c oxidase assembly protein</fullName>
    </recommendedName>
</protein>
<evidence type="ECO:0000256" key="6">
    <source>
        <dbReference type="SAM" id="Phobius"/>
    </source>
</evidence>
<dbReference type="Proteomes" id="UP000192900">
    <property type="component" value="Chromosome"/>
</dbReference>
<dbReference type="Pfam" id="PF09678">
    <property type="entry name" value="Caa3_CtaG"/>
    <property type="match status" value="1"/>
</dbReference>
<dbReference type="InterPro" id="IPR019108">
    <property type="entry name" value="Caa3_assmbl_CtaG-rel"/>
</dbReference>
<evidence type="ECO:0000256" key="3">
    <source>
        <dbReference type="ARBA" id="ARBA00022692"/>
    </source>
</evidence>
<keyword evidence="2" id="KW-1003">Cell membrane</keyword>
<feature type="transmembrane region" description="Helical" evidence="6">
    <location>
        <begin position="12"/>
        <end position="30"/>
    </location>
</feature>
<evidence type="ECO:0000313" key="7">
    <source>
        <dbReference type="EMBL" id="ARJ42148.1"/>
    </source>
</evidence>
<feature type="transmembrane region" description="Helical" evidence="6">
    <location>
        <begin position="42"/>
        <end position="64"/>
    </location>
</feature>
<evidence type="ECO:0000313" key="8">
    <source>
        <dbReference type="Proteomes" id="UP000192900"/>
    </source>
</evidence>
<keyword evidence="8" id="KW-1185">Reference proteome</keyword>
<keyword evidence="5 6" id="KW-0472">Membrane</keyword>
<feature type="transmembrane region" description="Helical" evidence="6">
    <location>
        <begin position="121"/>
        <end position="141"/>
    </location>
</feature>
<dbReference type="EMBL" id="CP019706">
    <property type="protein sequence ID" value="ARJ42148.1"/>
    <property type="molecule type" value="Genomic_DNA"/>
</dbReference>
<dbReference type="GO" id="GO:0005886">
    <property type="term" value="C:plasma membrane"/>
    <property type="evidence" value="ECO:0007669"/>
    <property type="project" value="UniProtKB-SubCell"/>
</dbReference>
<dbReference type="AlphaFoldDB" id="A0A1W6B4X1"/>
<evidence type="ECO:0000256" key="5">
    <source>
        <dbReference type="ARBA" id="ARBA00023136"/>
    </source>
</evidence>
<evidence type="ECO:0000256" key="2">
    <source>
        <dbReference type="ARBA" id="ARBA00022475"/>
    </source>
</evidence>
<feature type="transmembrane region" description="Helical" evidence="6">
    <location>
        <begin position="153"/>
        <end position="174"/>
    </location>
</feature>
<dbReference type="KEGG" id="palh:B1H58_09040"/>
<proteinExistence type="predicted"/>
<organism evidence="7 8">
    <name type="scientific">Pantoea alhagi</name>
    <dbReference type="NCBI Taxonomy" id="1891675"/>
    <lineage>
        <taxon>Bacteria</taxon>
        <taxon>Pseudomonadati</taxon>
        <taxon>Pseudomonadota</taxon>
        <taxon>Gammaproteobacteria</taxon>
        <taxon>Enterobacterales</taxon>
        <taxon>Erwiniaceae</taxon>
        <taxon>Pantoea</taxon>
    </lineage>
</organism>
<keyword evidence="3 6" id="KW-0812">Transmembrane</keyword>
<feature type="transmembrane region" description="Helical" evidence="6">
    <location>
        <begin position="228"/>
        <end position="249"/>
    </location>
</feature>
<reference evidence="7 8" key="1">
    <citation type="submission" date="2017-02" db="EMBL/GenBank/DDBJ databases">
        <title>Complete genome sequence of the drought resistance-promoting endophyte Pantoea alhagi LTYR-11Z.</title>
        <authorList>
            <person name="Zhang L."/>
        </authorList>
    </citation>
    <scope>NUCLEOTIDE SEQUENCE [LARGE SCALE GENOMIC DNA]</scope>
    <source>
        <strain evidence="7 8">LTYR-11Z</strain>
    </source>
</reference>
<dbReference type="OrthoDB" id="5024156at2"/>
<sequence length="267" mass="29391">MHHSGGHPSAALWLLLGILPLILLCFYLLAAVRLRRTARWSLWHLASFTAGTLVIVAAVLPPLADWAHHDLRGHMLQHLCLGMFGPLGLVFGAPGSLLLRSVSAQRARSIMTILRTQPVRFLIHPVTAAFLDIGGMYLLYLTPFYALSMASPVLFVFLHLHFVLSGYLFTWSVAGPDPAPHRPPRSVRLLVIFLATAAHAILGKLMYGYGYPHGTAASLAEIQAAAQWMYYGGDIAEFCIIIGFFAAWFRQRSTLPDALVDKSPLAR</sequence>
<dbReference type="STRING" id="1891675.B1H58_09040"/>
<gene>
    <name evidence="7" type="ORF">B1H58_09040</name>
</gene>
<evidence type="ECO:0000256" key="4">
    <source>
        <dbReference type="ARBA" id="ARBA00022989"/>
    </source>
</evidence>
<feature type="transmembrane region" description="Helical" evidence="6">
    <location>
        <begin position="76"/>
        <end position="100"/>
    </location>
</feature>
<keyword evidence="4 6" id="KW-1133">Transmembrane helix</keyword>
<evidence type="ECO:0000256" key="1">
    <source>
        <dbReference type="ARBA" id="ARBA00004651"/>
    </source>
</evidence>
<accession>A0A1W6B4X1</accession>
<feature type="transmembrane region" description="Helical" evidence="6">
    <location>
        <begin position="186"/>
        <end position="208"/>
    </location>
</feature>
<evidence type="ECO:0008006" key="9">
    <source>
        <dbReference type="Google" id="ProtNLM"/>
    </source>
</evidence>